<feature type="transmembrane region" description="Helical" evidence="1">
    <location>
        <begin position="171"/>
        <end position="193"/>
    </location>
</feature>
<accession>A0A2T7A1I6</accession>
<reference evidence="2 3" key="1">
    <citation type="submission" date="2017-04" db="EMBL/GenBank/DDBJ databases">
        <title>Draft genome sequence of Tuber borchii Vittad., a whitish edible truffle.</title>
        <authorList>
            <consortium name="DOE Joint Genome Institute"/>
            <person name="Murat C."/>
            <person name="Kuo A."/>
            <person name="Barry K.W."/>
            <person name="Clum A."/>
            <person name="Dockter R.B."/>
            <person name="Fauchery L."/>
            <person name="Iotti M."/>
            <person name="Kohler A."/>
            <person name="Labutti K."/>
            <person name="Lindquist E.A."/>
            <person name="Lipzen A."/>
            <person name="Ohm R.A."/>
            <person name="Wang M."/>
            <person name="Grigoriev I.V."/>
            <person name="Zambonelli A."/>
            <person name="Martin F.M."/>
        </authorList>
    </citation>
    <scope>NUCLEOTIDE SEQUENCE [LARGE SCALE GENOMIC DNA]</scope>
    <source>
        <strain evidence="2 3">Tbo3840</strain>
    </source>
</reference>
<dbReference type="Proteomes" id="UP000244722">
    <property type="component" value="Unassembled WGS sequence"/>
</dbReference>
<dbReference type="AlphaFoldDB" id="A0A2T7A1I6"/>
<dbReference type="EMBL" id="NESQ01000043">
    <property type="protein sequence ID" value="PUU81591.1"/>
    <property type="molecule type" value="Genomic_DNA"/>
</dbReference>
<comment type="caution">
    <text evidence="2">The sequence shown here is derived from an EMBL/GenBank/DDBJ whole genome shotgun (WGS) entry which is preliminary data.</text>
</comment>
<keyword evidence="1" id="KW-0812">Transmembrane</keyword>
<proteinExistence type="predicted"/>
<keyword evidence="1" id="KW-0472">Membrane</keyword>
<organism evidence="2 3">
    <name type="scientific">Tuber borchii</name>
    <name type="common">White truffle</name>
    <dbReference type="NCBI Taxonomy" id="42251"/>
    <lineage>
        <taxon>Eukaryota</taxon>
        <taxon>Fungi</taxon>
        <taxon>Dikarya</taxon>
        <taxon>Ascomycota</taxon>
        <taxon>Pezizomycotina</taxon>
        <taxon>Pezizomycetes</taxon>
        <taxon>Pezizales</taxon>
        <taxon>Tuberaceae</taxon>
        <taxon>Tuber</taxon>
    </lineage>
</organism>
<evidence type="ECO:0000313" key="2">
    <source>
        <dbReference type="EMBL" id="PUU81591.1"/>
    </source>
</evidence>
<evidence type="ECO:0000313" key="3">
    <source>
        <dbReference type="Proteomes" id="UP000244722"/>
    </source>
</evidence>
<gene>
    <name evidence="2" type="ORF">B9Z19DRAFT_595322</name>
</gene>
<protein>
    <submittedName>
        <fullName evidence="2">Uncharacterized protein</fullName>
    </submittedName>
</protein>
<keyword evidence="3" id="KW-1185">Reference proteome</keyword>
<keyword evidence="1" id="KW-1133">Transmembrane helix</keyword>
<evidence type="ECO:0000256" key="1">
    <source>
        <dbReference type="SAM" id="Phobius"/>
    </source>
</evidence>
<name>A0A2T7A1I6_TUBBO</name>
<sequence length="197" mass="22040">MCGLGVGIGIAAFSPKSCRESTLKYSSIQHSAVRSLVKAKKVYQQHSASKFRPQQFSPTQKTDTERELRVEALEKVGKGASHPSTHPPIHPSIHPSMPTTVPFRTLARSLRFPSFPFPPPFPFPFPLSFSLPPFDSFFFFHPPSTSTSHSSSSAPFFGVSPISRFFSHFPLFSSLLLIQFSLPSHPFIFFYFFNPLS</sequence>